<dbReference type="AlphaFoldDB" id="A0A2W7PVN0"/>
<sequence>MKACGLYNVDKSERLEFRDLRGTAVTLLSEAGCPVPQIVSITGHSLQSAHRILEKYLARTEALSQTAIHHFENATATAFANHKCSASRTKAEK</sequence>
<dbReference type="GO" id="GO:0003677">
    <property type="term" value="F:DNA binding"/>
    <property type="evidence" value="ECO:0007669"/>
    <property type="project" value="InterPro"/>
</dbReference>
<protein>
    <recommendedName>
        <fullName evidence="3">Phage integrase family protein</fullName>
    </recommendedName>
</protein>
<keyword evidence="2" id="KW-1185">Reference proteome</keyword>
<name>A0A2W7PVN0_9RHOB</name>
<evidence type="ECO:0000313" key="2">
    <source>
        <dbReference type="Proteomes" id="UP000249364"/>
    </source>
</evidence>
<dbReference type="InterPro" id="IPR011010">
    <property type="entry name" value="DNA_brk_join_enz"/>
</dbReference>
<proteinExistence type="predicted"/>
<organism evidence="1 2">
    <name type="scientific">Roseinatronobacter thiooxidans</name>
    <dbReference type="NCBI Taxonomy" id="121821"/>
    <lineage>
        <taxon>Bacteria</taxon>
        <taxon>Pseudomonadati</taxon>
        <taxon>Pseudomonadota</taxon>
        <taxon>Alphaproteobacteria</taxon>
        <taxon>Rhodobacterales</taxon>
        <taxon>Paracoccaceae</taxon>
        <taxon>Roseinatronobacter</taxon>
    </lineage>
</organism>
<dbReference type="EMBL" id="QKZQ01000013">
    <property type="protein sequence ID" value="PZX39506.1"/>
    <property type="molecule type" value="Genomic_DNA"/>
</dbReference>
<dbReference type="STRING" id="121821.GCA_001870675_00697"/>
<reference evidence="1 2" key="1">
    <citation type="submission" date="2018-06" db="EMBL/GenBank/DDBJ databases">
        <title>Genomic Encyclopedia of Archaeal and Bacterial Type Strains, Phase II (KMG-II): from individual species to whole genera.</title>
        <authorList>
            <person name="Goeker M."/>
        </authorList>
    </citation>
    <scope>NUCLEOTIDE SEQUENCE [LARGE SCALE GENOMIC DNA]</scope>
    <source>
        <strain evidence="1 2">DSM 13087</strain>
    </source>
</reference>
<accession>A0A2W7PVN0</accession>
<dbReference type="SUPFAM" id="SSF56349">
    <property type="entry name" value="DNA breaking-rejoining enzymes"/>
    <property type="match status" value="1"/>
</dbReference>
<dbReference type="Proteomes" id="UP000249364">
    <property type="component" value="Unassembled WGS sequence"/>
</dbReference>
<evidence type="ECO:0008006" key="3">
    <source>
        <dbReference type="Google" id="ProtNLM"/>
    </source>
</evidence>
<evidence type="ECO:0000313" key="1">
    <source>
        <dbReference type="EMBL" id="PZX39506.1"/>
    </source>
</evidence>
<gene>
    <name evidence="1" type="ORF">LY56_02674</name>
</gene>
<comment type="caution">
    <text evidence="1">The sequence shown here is derived from an EMBL/GenBank/DDBJ whole genome shotgun (WGS) entry which is preliminary data.</text>
</comment>